<dbReference type="AlphaFoldDB" id="A0A918UWJ1"/>
<evidence type="ECO:0000313" key="2">
    <source>
        <dbReference type="EMBL" id="GGZ39005.1"/>
    </source>
</evidence>
<accession>A0A918UWJ1</accession>
<keyword evidence="3" id="KW-1185">Reference proteome</keyword>
<feature type="signal peptide" evidence="1">
    <location>
        <begin position="1"/>
        <end position="24"/>
    </location>
</feature>
<reference evidence="2" key="2">
    <citation type="submission" date="2020-09" db="EMBL/GenBank/DDBJ databases">
        <authorList>
            <person name="Sun Q."/>
            <person name="Kim S."/>
        </authorList>
    </citation>
    <scope>NUCLEOTIDE SEQUENCE</scope>
    <source>
        <strain evidence="2">KCTC 12368</strain>
    </source>
</reference>
<sequence length="420" mass="48268">MKIVNINILLFFSLSIFFSSCGKAERSNSNNKFSNLEKSKILSQDLLNLDSDTLKSSYQMEIKVPDNNDNEVLMSEVIDSVWYLKLGEIPNDIISDWISEIEIHDERIYLMDGQKNEVYIFDFSGDFLFSKNVSGQGPGEFIRASSFAIDSYNNQLVIHDDRLSKVLYYTLDGEFIKEQRVYYRFLDFAYLNSSMSAVDLNKSDNNHLEEIRNNQLAIVDTTWKVIAKGGSYNATNEQDFYFTGKVFSKKGEEVFYLRPFSNIVYSFQQNKLTPYCYIDFGNQTLPHDTNFNFKMASDFAEEYSNYSYIVGNAYFLSDVTYFEHYYGGGRTAHLFRSNTTGKLFHGKINNDIYSLGFFQASTAIPEKNVLVSYTSSEQVYANRKMILESGTGGEALIDMVSNTESTDNPVLIFYKLKTDF</sequence>
<gene>
    <name evidence="2" type="ORF">GCM10007049_35390</name>
</gene>
<protein>
    <recommendedName>
        <fullName evidence="4">6-bladed beta-propeller protein</fullName>
    </recommendedName>
</protein>
<name>A0A918UWJ1_9BACT</name>
<dbReference type="Pfam" id="PF17170">
    <property type="entry name" value="DUF5128"/>
    <property type="match status" value="1"/>
</dbReference>
<dbReference type="Gene3D" id="2.120.10.30">
    <property type="entry name" value="TolB, C-terminal domain"/>
    <property type="match status" value="1"/>
</dbReference>
<reference evidence="2" key="1">
    <citation type="journal article" date="2014" name="Int. J. Syst. Evol. Microbiol.">
        <title>Complete genome sequence of Corynebacterium casei LMG S-19264T (=DSM 44701T), isolated from a smear-ripened cheese.</title>
        <authorList>
            <consortium name="US DOE Joint Genome Institute (JGI-PGF)"/>
            <person name="Walter F."/>
            <person name="Albersmeier A."/>
            <person name="Kalinowski J."/>
            <person name="Ruckert C."/>
        </authorList>
    </citation>
    <scope>NUCLEOTIDE SEQUENCE</scope>
    <source>
        <strain evidence="2">KCTC 12368</strain>
    </source>
</reference>
<evidence type="ECO:0000313" key="3">
    <source>
        <dbReference type="Proteomes" id="UP000619457"/>
    </source>
</evidence>
<dbReference type="InterPro" id="IPR011042">
    <property type="entry name" value="6-blade_b-propeller_TolB-like"/>
</dbReference>
<comment type="caution">
    <text evidence="2">The sequence shown here is derived from an EMBL/GenBank/DDBJ whole genome shotgun (WGS) entry which is preliminary data.</text>
</comment>
<dbReference type="EMBL" id="BMWX01000008">
    <property type="protein sequence ID" value="GGZ39005.1"/>
    <property type="molecule type" value="Genomic_DNA"/>
</dbReference>
<proteinExistence type="predicted"/>
<dbReference type="Proteomes" id="UP000619457">
    <property type="component" value="Unassembled WGS sequence"/>
</dbReference>
<organism evidence="2 3">
    <name type="scientific">Echinicola pacifica</name>
    <dbReference type="NCBI Taxonomy" id="346377"/>
    <lineage>
        <taxon>Bacteria</taxon>
        <taxon>Pseudomonadati</taxon>
        <taxon>Bacteroidota</taxon>
        <taxon>Cytophagia</taxon>
        <taxon>Cytophagales</taxon>
        <taxon>Cyclobacteriaceae</taxon>
        <taxon>Echinicola</taxon>
    </lineage>
</organism>
<evidence type="ECO:0008006" key="4">
    <source>
        <dbReference type="Google" id="ProtNLM"/>
    </source>
</evidence>
<dbReference type="SUPFAM" id="SSF101898">
    <property type="entry name" value="NHL repeat"/>
    <property type="match status" value="1"/>
</dbReference>
<keyword evidence="1" id="KW-0732">Signal</keyword>
<feature type="chain" id="PRO_5036972984" description="6-bladed beta-propeller protein" evidence="1">
    <location>
        <begin position="25"/>
        <end position="420"/>
    </location>
</feature>
<dbReference type="RefSeq" id="WP_044202243.1">
    <property type="nucleotide sequence ID" value="NZ_BMWX01000008.1"/>
</dbReference>
<evidence type="ECO:0000256" key="1">
    <source>
        <dbReference type="SAM" id="SignalP"/>
    </source>
</evidence>
<dbReference type="PROSITE" id="PS51257">
    <property type="entry name" value="PROKAR_LIPOPROTEIN"/>
    <property type="match status" value="1"/>
</dbReference>